<evidence type="ECO:0000256" key="3">
    <source>
        <dbReference type="ARBA" id="ARBA00022806"/>
    </source>
</evidence>
<keyword evidence="1" id="KW-0547">Nucleotide-binding</keyword>
<dbReference type="GO" id="GO:0005524">
    <property type="term" value="F:ATP binding"/>
    <property type="evidence" value="ECO:0007669"/>
    <property type="project" value="UniProtKB-KW"/>
</dbReference>
<dbReference type="AlphaFoldDB" id="A0A383EEW0"/>
<dbReference type="SUPFAM" id="SSF52540">
    <property type="entry name" value="P-loop containing nucleoside triphosphate hydrolases"/>
    <property type="match status" value="1"/>
</dbReference>
<dbReference type="GO" id="GO:0043138">
    <property type="term" value="F:3'-5' DNA helicase activity"/>
    <property type="evidence" value="ECO:0007669"/>
    <property type="project" value="TreeGrafter"/>
</dbReference>
<evidence type="ECO:0000256" key="1">
    <source>
        <dbReference type="ARBA" id="ARBA00022741"/>
    </source>
</evidence>
<protein>
    <recommendedName>
        <fullName evidence="5">UvrD-like helicase ATP-binding domain-containing protein</fullName>
    </recommendedName>
</protein>
<feature type="non-terminal residue" evidence="6">
    <location>
        <position position="1"/>
    </location>
</feature>
<reference evidence="6" key="1">
    <citation type="submission" date="2018-05" db="EMBL/GenBank/DDBJ databases">
        <authorList>
            <person name="Lanie J.A."/>
            <person name="Ng W.-L."/>
            <person name="Kazmierczak K.M."/>
            <person name="Andrzejewski T.M."/>
            <person name="Davidsen T.M."/>
            <person name="Wayne K.J."/>
            <person name="Tettelin H."/>
            <person name="Glass J.I."/>
            <person name="Rusch D."/>
            <person name="Podicherti R."/>
            <person name="Tsui H.-C.T."/>
            <person name="Winkler M.E."/>
        </authorList>
    </citation>
    <scope>NUCLEOTIDE SEQUENCE</scope>
</reference>
<evidence type="ECO:0000256" key="2">
    <source>
        <dbReference type="ARBA" id="ARBA00022801"/>
    </source>
</evidence>
<dbReference type="PANTHER" id="PTHR11070">
    <property type="entry name" value="UVRD / RECB / PCRA DNA HELICASE FAMILY MEMBER"/>
    <property type="match status" value="1"/>
</dbReference>
<dbReference type="GO" id="GO:0016787">
    <property type="term" value="F:hydrolase activity"/>
    <property type="evidence" value="ECO:0007669"/>
    <property type="project" value="UniProtKB-KW"/>
</dbReference>
<organism evidence="6">
    <name type="scientific">marine metagenome</name>
    <dbReference type="NCBI Taxonomy" id="408172"/>
    <lineage>
        <taxon>unclassified sequences</taxon>
        <taxon>metagenomes</taxon>
        <taxon>ecological metagenomes</taxon>
    </lineage>
</organism>
<evidence type="ECO:0000313" key="6">
    <source>
        <dbReference type="EMBL" id="SVE54875.1"/>
    </source>
</evidence>
<name>A0A383EEW0_9ZZZZ</name>
<feature type="domain" description="UvrD-like helicase ATP-binding" evidence="5">
    <location>
        <begin position="1"/>
        <end position="57"/>
    </location>
</feature>
<dbReference type="GO" id="GO:0000725">
    <property type="term" value="P:recombinational repair"/>
    <property type="evidence" value="ECO:0007669"/>
    <property type="project" value="TreeGrafter"/>
</dbReference>
<gene>
    <name evidence="6" type="ORF">METZ01_LOCUS507729</name>
</gene>
<dbReference type="EMBL" id="UINC01225010">
    <property type="protein sequence ID" value="SVE54875.1"/>
    <property type="molecule type" value="Genomic_DNA"/>
</dbReference>
<keyword evidence="2" id="KW-0378">Hydrolase</keyword>
<accession>A0A383EEW0</accession>
<evidence type="ECO:0000259" key="5">
    <source>
        <dbReference type="Pfam" id="PF00580"/>
    </source>
</evidence>
<dbReference type="InterPro" id="IPR000212">
    <property type="entry name" value="DNA_helicase_UvrD/REP"/>
</dbReference>
<dbReference type="GO" id="GO:0005829">
    <property type="term" value="C:cytosol"/>
    <property type="evidence" value="ECO:0007669"/>
    <property type="project" value="TreeGrafter"/>
</dbReference>
<evidence type="ECO:0000256" key="4">
    <source>
        <dbReference type="ARBA" id="ARBA00022840"/>
    </source>
</evidence>
<proteinExistence type="predicted"/>
<dbReference type="Gene3D" id="3.40.50.300">
    <property type="entry name" value="P-loop containing nucleotide triphosphate hydrolases"/>
    <property type="match status" value="2"/>
</dbReference>
<dbReference type="GO" id="GO:0003677">
    <property type="term" value="F:DNA binding"/>
    <property type="evidence" value="ECO:0007669"/>
    <property type="project" value="InterPro"/>
</dbReference>
<dbReference type="Pfam" id="PF00580">
    <property type="entry name" value="UvrD-helicase"/>
    <property type="match status" value="1"/>
</dbReference>
<feature type="non-terminal residue" evidence="6">
    <location>
        <position position="231"/>
    </location>
</feature>
<keyword evidence="4" id="KW-0067">ATP-binding</keyword>
<dbReference type="InterPro" id="IPR027417">
    <property type="entry name" value="P-loop_NTPase"/>
</dbReference>
<dbReference type="PANTHER" id="PTHR11070:SF2">
    <property type="entry name" value="ATP-DEPENDENT DNA HELICASE SRS2"/>
    <property type="match status" value="1"/>
</dbReference>
<sequence>ILIDEFQDFSKPFHALIQATQTVNPEARVFAVGDDWQAINGFAGSDLQFFNGFNQFFENATRYQMTTNYRSARTIVKASNALMAPVDPVGPFGVASTDRRGQVRLWRLSRFTPSPSEIDLHGNDRLIPAVLRLVNDNLEAGRDVHMLSRTNTIEKRGLEAFLEAVCLHLQPGQKDKVKASTTHQFKGLEHEAIIILDADERRYPLVHPHWKYQRLFGDTLAKIGSDERRLF</sequence>
<dbReference type="InterPro" id="IPR014016">
    <property type="entry name" value="UvrD-like_ATP-bd"/>
</dbReference>
<keyword evidence="3" id="KW-0347">Helicase</keyword>